<keyword evidence="2 7" id="KW-0699">rRNA-binding</keyword>
<evidence type="ECO:0000256" key="3">
    <source>
        <dbReference type="ARBA" id="ARBA00022884"/>
    </source>
</evidence>
<dbReference type="Proteomes" id="UP000243605">
    <property type="component" value="Unassembled WGS sequence"/>
</dbReference>
<reference evidence="8" key="3">
    <citation type="submission" date="2021-09" db="EMBL/GenBank/DDBJ databases">
        <authorList>
            <person name="Gilroy R."/>
        </authorList>
    </citation>
    <scope>NUCLEOTIDE SEQUENCE</scope>
    <source>
        <strain evidence="8">6019</strain>
    </source>
</reference>
<evidence type="ECO:0000313" key="9">
    <source>
        <dbReference type="EMBL" id="SEV85281.1"/>
    </source>
</evidence>
<dbReference type="PANTHER" id="PTHR33398">
    <property type="entry name" value="30S RIBOSOMAL PROTEIN S20"/>
    <property type="match status" value="1"/>
</dbReference>
<evidence type="ECO:0000256" key="6">
    <source>
        <dbReference type="ARBA" id="ARBA00035136"/>
    </source>
</evidence>
<dbReference type="GO" id="GO:0005829">
    <property type="term" value="C:cytosol"/>
    <property type="evidence" value="ECO:0007669"/>
    <property type="project" value="TreeGrafter"/>
</dbReference>
<dbReference type="GO" id="GO:0006412">
    <property type="term" value="P:translation"/>
    <property type="evidence" value="ECO:0007669"/>
    <property type="project" value="UniProtKB-UniRule"/>
</dbReference>
<dbReference type="PANTHER" id="PTHR33398:SF1">
    <property type="entry name" value="SMALL RIBOSOMAL SUBUNIT PROTEIN BS20C"/>
    <property type="match status" value="1"/>
</dbReference>
<dbReference type="SUPFAM" id="SSF46992">
    <property type="entry name" value="Ribosomal protein S20"/>
    <property type="match status" value="1"/>
</dbReference>
<evidence type="ECO:0000256" key="7">
    <source>
        <dbReference type="HAMAP-Rule" id="MF_00500"/>
    </source>
</evidence>
<dbReference type="InterPro" id="IPR002583">
    <property type="entry name" value="Ribosomal_bS20"/>
</dbReference>
<evidence type="ECO:0000256" key="1">
    <source>
        <dbReference type="ARBA" id="ARBA00007634"/>
    </source>
</evidence>
<dbReference type="EMBL" id="FOIT01000001">
    <property type="protein sequence ID" value="SEV85281.1"/>
    <property type="molecule type" value="Genomic_DNA"/>
</dbReference>
<keyword evidence="4 7" id="KW-0689">Ribosomal protein</keyword>
<keyword evidence="3 7" id="KW-0694">RNA-binding</keyword>
<dbReference type="Gene3D" id="1.20.58.110">
    <property type="entry name" value="Ribosomal protein S20"/>
    <property type="match status" value="1"/>
</dbReference>
<dbReference type="InterPro" id="IPR036510">
    <property type="entry name" value="Ribosomal_bS20_sf"/>
</dbReference>
<evidence type="ECO:0000256" key="4">
    <source>
        <dbReference type="ARBA" id="ARBA00022980"/>
    </source>
</evidence>
<dbReference type="Proteomes" id="UP000763505">
    <property type="component" value="Unassembled WGS sequence"/>
</dbReference>
<dbReference type="RefSeq" id="WP_091473559.1">
    <property type="nucleotide sequence ID" value="NZ_FOIT01000001.1"/>
</dbReference>
<dbReference type="AlphaFoldDB" id="A0A662Z1H2"/>
<protein>
    <recommendedName>
        <fullName evidence="6 7">Small ribosomal subunit protein bS20</fullName>
    </recommendedName>
</protein>
<proteinExistence type="inferred from homology"/>
<dbReference type="Pfam" id="PF01649">
    <property type="entry name" value="Ribosomal_S20p"/>
    <property type="match status" value="1"/>
</dbReference>
<dbReference type="OrthoDB" id="9808392at2"/>
<evidence type="ECO:0000313" key="10">
    <source>
        <dbReference type="Proteomes" id="UP000243605"/>
    </source>
</evidence>
<dbReference type="EMBL" id="DYYI01000010">
    <property type="protein sequence ID" value="HJE18940.1"/>
    <property type="molecule type" value="Genomic_DNA"/>
</dbReference>
<accession>A0A662Z1H2</accession>
<comment type="function">
    <text evidence="7">Binds directly to 16S ribosomal RNA.</text>
</comment>
<keyword evidence="10" id="KW-1185">Reference proteome</keyword>
<name>A0A662Z1H2_9STAP</name>
<evidence type="ECO:0000256" key="2">
    <source>
        <dbReference type="ARBA" id="ARBA00022730"/>
    </source>
</evidence>
<gene>
    <name evidence="7 8" type="primary">rpsT</name>
    <name evidence="8" type="ORF">K8V35_01120</name>
    <name evidence="9" type="ORF">SAMN05192557_0490</name>
</gene>
<reference evidence="8" key="2">
    <citation type="journal article" date="2021" name="PeerJ">
        <title>Extensive microbial diversity within the chicken gut microbiome revealed by metagenomics and culture.</title>
        <authorList>
            <person name="Gilroy R."/>
            <person name="Ravi A."/>
            <person name="Getino M."/>
            <person name="Pursley I."/>
            <person name="Horton D.L."/>
            <person name="Alikhan N.F."/>
            <person name="Baker D."/>
            <person name="Gharbi K."/>
            <person name="Hall N."/>
            <person name="Watson M."/>
            <person name="Adriaenssens E.M."/>
            <person name="Foster-Nyarko E."/>
            <person name="Jarju S."/>
            <person name="Secka A."/>
            <person name="Antonio M."/>
            <person name="Oren A."/>
            <person name="Chaudhuri R.R."/>
            <person name="La Ragione R."/>
            <person name="Hildebrand F."/>
            <person name="Pallen M.J."/>
        </authorList>
    </citation>
    <scope>NUCLEOTIDE SEQUENCE</scope>
    <source>
        <strain evidence="8">6019</strain>
    </source>
</reference>
<comment type="similarity">
    <text evidence="1 7">Belongs to the bacterial ribosomal protein bS20 family.</text>
</comment>
<dbReference type="HAMAP" id="MF_00500">
    <property type="entry name" value="Ribosomal_bS20"/>
    <property type="match status" value="1"/>
</dbReference>
<keyword evidence="5 7" id="KW-0687">Ribonucleoprotein</keyword>
<dbReference type="GO" id="GO:0015935">
    <property type="term" value="C:small ribosomal subunit"/>
    <property type="evidence" value="ECO:0007669"/>
    <property type="project" value="TreeGrafter"/>
</dbReference>
<dbReference type="GO" id="GO:0070181">
    <property type="term" value="F:small ribosomal subunit rRNA binding"/>
    <property type="evidence" value="ECO:0007669"/>
    <property type="project" value="TreeGrafter"/>
</dbReference>
<evidence type="ECO:0000313" key="8">
    <source>
        <dbReference type="EMBL" id="HJE18940.1"/>
    </source>
</evidence>
<dbReference type="GO" id="GO:0003735">
    <property type="term" value="F:structural constituent of ribosome"/>
    <property type="evidence" value="ECO:0007669"/>
    <property type="project" value="InterPro"/>
</dbReference>
<reference evidence="9 10" key="1">
    <citation type="submission" date="2016-10" db="EMBL/GenBank/DDBJ databases">
        <authorList>
            <person name="Varghese N."/>
            <person name="Submissions S."/>
        </authorList>
    </citation>
    <scope>NUCLEOTIDE SEQUENCE [LARGE SCALE GENOMIC DNA]</scope>
    <source>
        <strain evidence="9 10">IBRC-M10081</strain>
    </source>
</reference>
<dbReference type="NCBIfam" id="TIGR00029">
    <property type="entry name" value="S20"/>
    <property type="match status" value="1"/>
</dbReference>
<sequence>MPNIKSSKKRVLTNEKARVQNIAQKNEMRTAIKKAQVAKAEDTDNREELTSAAVKHIDKAVKKNLIHKNKGSRMKSQLMAK</sequence>
<evidence type="ECO:0000256" key="5">
    <source>
        <dbReference type="ARBA" id="ARBA00023274"/>
    </source>
</evidence>
<organism evidence="9 10">
    <name type="scientific">Aliicoccus persicus</name>
    <dbReference type="NCBI Taxonomy" id="930138"/>
    <lineage>
        <taxon>Bacteria</taxon>
        <taxon>Bacillati</taxon>
        <taxon>Bacillota</taxon>
        <taxon>Bacilli</taxon>
        <taxon>Bacillales</taxon>
        <taxon>Staphylococcaceae</taxon>
        <taxon>Aliicoccus</taxon>
    </lineage>
</organism>